<evidence type="ECO:0000256" key="1">
    <source>
        <dbReference type="ARBA" id="ARBA00006484"/>
    </source>
</evidence>
<dbReference type="Pfam" id="PF13561">
    <property type="entry name" value="adh_short_C2"/>
    <property type="match status" value="1"/>
</dbReference>
<protein>
    <submittedName>
        <fullName evidence="4">SDR family oxidoreductase</fullName>
    </submittedName>
</protein>
<organism evidence="4 5">
    <name type="scientific">Pendulispora rubella</name>
    <dbReference type="NCBI Taxonomy" id="2741070"/>
    <lineage>
        <taxon>Bacteria</taxon>
        <taxon>Pseudomonadati</taxon>
        <taxon>Myxococcota</taxon>
        <taxon>Myxococcia</taxon>
        <taxon>Myxococcales</taxon>
        <taxon>Sorangiineae</taxon>
        <taxon>Pendulisporaceae</taxon>
        <taxon>Pendulispora</taxon>
    </lineage>
</organism>
<keyword evidence="2" id="KW-0560">Oxidoreductase</keyword>
<dbReference type="PRINTS" id="PR00081">
    <property type="entry name" value="GDHRDH"/>
</dbReference>
<evidence type="ECO:0000313" key="5">
    <source>
        <dbReference type="Proteomes" id="UP001374803"/>
    </source>
</evidence>
<dbReference type="Proteomes" id="UP001374803">
    <property type="component" value="Chromosome"/>
</dbReference>
<proteinExistence type="inferred from homology"/>
<dbReference type="PROSITE" id="PS00061">
    <property type="entry name" value="ADH_SHORT"/>
    <property type="match status" value="1"/>
</dbReference>
<evidence type="ECO:0000256" key="2">
    <source>
        <dbReference type="ARBA" id="ARBA00023002"/>
    </source>
</evidence>
<dbReference type="InterPro" id="IPR057326">
    <property type="entry name" value="KR_dom"/>
</dbReference>
<reference evidence="4" key="1">
    <citation type="submission" date="2021-12" db="EMBL/GenBank/DDBJ databases">
        <title>Discovery of the Pendulisporaceae a myxobacterial family with distinct sporulation behavior and unique specialized metabolism.</title>
        <authorList>
            <person name="Garcia R."/>
            <person name="Popoff A."/>
            <person name="Bader C.D."/>
            <person name="Loehr J."/>
            <person name="Walesch S."/>
            <person name="Walt C."/>
            <person name="Boldt J."/>
            <person name="Bunk B."/>
            <person name="Haeckl F.J.F.P.J."/>
            <person name="Gunesch A.P."/>
            <person name="Birkelbach J."/>
            <person name="Nuebel U."/>
            <person name="Pietschmann T."/>
            <person name="Bach T."/>
            <person name="Mueller R."/>
        </authorList>
    </citation>
    <scope>NUCLEOTIDE SEQUENCE</scope>
    <source>
        <strain evidence="4">MSr11367</strain>
    </source>
</reference>
<dbReference type="InterPro" id="IPR036291">
    <property type="entry name" value="NAD(P)-bd_dom_sf"/>
</dbReference>
<dbReference type="PANTHER" id="PTHR42760">
    <property type="entry name" value="SHORT-CHAIN DEHYDROGENASES/REDUCTASES FAMILY MEMBER"/>
    <property type="match status" value="1"/>
</dbReference>
<sequence>MTSAAPRPVALVTGGSSGIGRACAIRLGESHEVWLTYHHGQAAAEAVVETILRRGGQARALKLDTGSAESIHAAHAEFVGAQQGRNMPRLDALIANAGTFGDGYRFFIDMEEKEWDAVWAVNAIGVIRVFKAFRELLLPGGTVVNVSTISAPLGAIGYKSHGHYGASKAAADAFFEAIGALYAAQGLRCINLVPGLIDTRMLHDHFAHELDAYRGAIPMQRFGEPEEIARLIARLVSADPKLPIGRIAADGGWLQKGWQRIQAPH</sequence>
<dbReference type="InterPro" id="IPR020904">
    <property type="entry name" value="Sc_DH/Rdtase_CS"/>
</dbReference>
<gene>
    <name evidence="4" type="ORF">LVJ94_47830</name>
</gene>
<dbReference type="EMBL" id="CP089983">
    <property type="protein sequence ID" value="WXB04591.1"/>
    <property type="molecule type" value="Genomic_DNA"/>
</dbReference>
<dbReference type="InterPro" id="IPR002347">
    <property type="entry name" value="SDR_fam"/>
</dbReference>
<dbReference type="PRINTS" id="PR00080">
    <property type="entry name" value="SDRFAMILY"/>
</dbReference>
<name>A0ABZ2L465_9BACT</name>
<evidence type="ECO:0000313" key="4">
    <source>
        <dbReference type="EMBL" id="WXB04591.1"/>
    </source>
</evidence>
<accession>A0ABZ2L465</accession>
<comment type="similarity">
    <text evidence="1">Belongs to the short-chain dehydrogenases/reductases (SDR) family.</text>
</comment>
<dbReference type="Gene3D" id="3.40.50.720">
    <property type="entry name" value="NAD(P)-binding Rossmann-like Domain"/>
    <property type="match status" value="1"/>
</dbReference>
<dbReference type="SUPFAM" id="SSF51735">
    <property type="entry name" value="NAD(P)-binding Rossmann-fold domains"/>
    <property type="match status" value="1"/>
</dbReference>
<dbReference type="PANTHER" id="PTHR42760:SF133">
    <property type="entry name" value="3-OXOACYL-[ACYL-CARRIER-PROTEIN] REDUCTASE"/>
    <property type="match status" value="1"/>
</dbReference>
<dbReference type="CDD" id="cd05233">
    <property type="entry name" value="SDR_c"/>
    <property type="match status" value="1"/>
</dbReference>
<evidence type="ECO:0000259" key="3">
    <source>
        <dbReference type="SMART" id="SM00822"/>
    </source>
</evidence>
<keyword evidence="5" id="KW-1185">Reference proteome</keyword>
<dbReference type="SMART" id="SM00822">
    <property type="entry name" value="PKS_KR"/>
    <property type="match status" value="1"/>
</dbReference>
<dbReference type="RefSeq" id="WP_394834235.1">
    <property type="nucleotide sequence ID" value="NZ_CP089929.1"/>
</dbReference>
<feature type="domain" description="Ketoreductase" evidence="3">
    <location>
        <begin position="8"/>
        <end position="199"/>
    </location>
</feature>